<evidence type="ECO:0000256" key="1">
    <source>
        <dbReference type="SAM" id="Phobius"/>
    </source>
</evidence>
<sequence>MNRWLFYTAVALQVIFLMGMGVSYYAMDRFGETIILETQPLDPRDPFYGDYVTVRYSIEDIPVEMWEDKKEPARGDTVFITVEEQDSGFYELVKASSHSERAKAGQVELKARFEWHNEQTDTYQVNIGLDRYFIEEGTGNTIEQAGDATAEIVVAPWGQKKIISLE</sequence>
<dbReference type="EMBL" id="JBHTBY010000008">
    <property type="protein sequence ID" value="MFC7321183.1"/>
    <property type="molecule type" value="Genomic_DNA"/>
</dbReference>
<gene>
    <name evidence="2" type="ORF">ACFQMN_09845</name>
</gene>
<protein>
    <submittedName>
        <fullName evidence="2">GDYXXLXY domain-containing protein</fullName>
    </submittedName>
</protein>
<evidence type="ECO:0000313" key="3">
    <source>
        <dbReference type="Proteomes" id="UP001596494"/>
    </source>
</evidence>
<name>A0ABW2K529_9BACI</name>
<reference evidence="3" key="1">
    <citation type="journal article" date="2019" name="Int. J. Syst. Evol. Microbiol.">
        <title>The Global Catalogue of Microorganisms (GCM) 10K type strain sequencing project: providing services to taxonomists for standard genome sequencing and annotation.</title>
        <authorList>
            <consortium name="The Broad Institute Genomics Platform"/>
            <consortium name="The Broad Institute Genome Sequencing Center for Infectious Disease"/>
            <person name="Wu L."/>
            <person name="Ma J."/>
        </authorList>
    </citation>
    <scope>NUCLEOTIDE SEQUENCE [LARGE SCALE GENOMIC DNA]</scope>
    <source>
        <strain evidence="3">CCUG 73951</strain>
    </source>
</reference>
<accession>A0ABW2K529</accession>
<keyword evidence="1" id="KW-0812">Transmembrane</keyword>
<comment type="caution">
    <text evidence="2">The sequence shown here is derived from an EMBL/GenBank/DDBJ whole genome shotgun (WGS) entry which is preliminary data.</text>
</comment>
<evidence type="ECO:0000313" key="2">
    <source>
        <dbReference type="EMBL" id="MFC7321183.1"/>
    </source>
</evidence>
<proteinExistence type="predicted"/>
<keyword evidence="1" id="KW-0472">Membrane</keyword>
<keyword evidence="3" id="KW-1185">Reference proteome</keyword>
<keyword evidence="1" id="KW-1133">Transmembrane helix</keyword>
<organism evidence="2 3">
    <name type="scientific">Halobacillus campisalis</name>
    <dbReference type="NCBI Taxonomy" id="435909"/>
    <lineage>
        <taxon>Bacteria</taxon>
        <taxon>Bacillati</taxon>
        <taxon>Bacillota</taxon>
        <taxon>Bacilli</taxon>
        <taxon>Bacillales</taxon>
        <taxon>Bacillaceae</taxon>
        <taxon>Halobacillus</taxon>
    </lineage>
</organism>
<feature type="transmembrane region" description="Helical" evidence="1">
    <location>
        <begin position="6"/>
        <end position="27"/>
    </location>
</feature>
<dbReference type="RefSeq" id="WP_289216310.1">
    <property type="nucleotide sequence ID" value="NZ_JAPVRC010000006.1"/>
</dbReference>
<dbReference type="Pfam" id="PF14345">
    <property type="entry name" value="GDYXXLXY"/>
    <property type="match status" value="1"/>
</dbReference>
<dbReference type="Proteomes" id="UP001596494">
    <property type="component" value="Unassembled WGS sequence"/>
</dbReference>
<dbReference type="InterPro" id="IPR025833">
    <property type="entry name" value="GDYXXLXY"/>
</dbReference>